<evidence type="ECO:0000313" key="1">
    <source>
        <dbReference type="EMBL" id="AUZ94727.1"/>
    </source>
</evidence>
<accession>A0A2L0UYW9</accession>
<dbReference type="Proteomes" id="UP000223042">
    <property type="component" value="Segment"/>
</dbReference>
<reference evidence="2" key="1">
    <citation type="submission" date="2017-06" db="EMBL/GenBank/DDBJ databases">
        <authorList>
            <person name="Spollen W.G."/>
            <person name="Givan S.A."/>
            <person name="Brown P.B."/>
            <person name="Attai H."/>
        </authorList>
    </citation>
    <scope>NUCLEOTIDE SEQUENCE [LARGE SCALE GENOMIC DNA]</scope>
</reference>
<protein>
    <submittedName>
        <fullName evidence="1">Uncharacterized protein</fullName>
    </submittedName>
</protein>
<keyword evidence="2" id="KW-1185">Reference proteome</keyword>
<organism evidence="1 2">
    <name type="scientific">Agrobacterium phage Atu_ph02</name>
    <dbReference type="NCBI Taxonomy" id="2024261"/>
    <lineage>
        <taxon>Viruses</taxon>
        <taxon>Duplodnaviria</taxon>
        <taxon>Heunggongvirae</taxon>
        <taxon>Uroviricota</taxon>
        <taxon>Caudoviricetes</taxon>
        <taxon>Autographivirales</taxon>
        <taxon>Dunnvirinae</taxon>
        <taxon>Atuphduovirus</taxon>
        <taxon>Atuphduovirus atuph02</taxon>
    </lineage>
</organism>
<dbReference type="GeneID" id="54982030"/>
<dbReference type="KEGG" id="vg:54982030"/>
<dbReference type="RefSeq" id="YP_009791787.1">
    <property type="nucleotide sequence ID" value="NC_047845.1"/>
</dbReference>
<evidence type="ECO:0000313" key="2">
    <source>
        <dbReference type="Proteomes" id="UP000223042"/>
    </source>
</evidence>
<name>A0A2L0UYW9_9CAUD</name>
<sequence length="40" mass="4666">MVEQYEACGFEVQSKTPFNPAFAPADWPGFHYPDFVVMRR</sequence>
<dbReference type="EMBL" id="MF403005">
    <property type="protein sequence ID" value="AUZ94727.1"/>
    <property type="molecule type" value="Genomic_DNA"/>
</dbReference>
<proteinExistence type="predicted"/>